<organism evidence="2">
    <name type="scientific">Microbacterium sp. A8/3-1</name>
    <dbReference type="NCBI Taxonomy" id="3160749"/>
    <lineage>
        <taxon>Bacteria</taxon>
        <taxon>Bacillati</taxon>
        <taxon>Actinomycetota</taxon>
        <taxon>Actinomycetes</taxon>
        <taxon>Micrococcales</taxon>
        <taxon>Microbacteriaceae</taxon>
        <taxon>Microbacterium</taxon>
    </lineage>
</organism>
<dbReference type="RefSeq" id="WP_282214716.1">
    <property type="nucleotide sequence ID" value="NZ_CP158357.1"/>
</dbReference>
<gene>
    <name evidence="2" type="ORF">ABS642_11525</name>
</gene>
<name>A0AAU7VT90_9MICO</name>
<protein>
    <recommendedName>
        <fullName evidence="3">Mce-associated membrane protein</fullName>
    </recommendedName>
</protein>
<sequence length="187" mass="18885">MVLAVVGTVSAFALTANRDDQATNGSGPSPTPSVTATPAPAAPPTVAGEIDADEAQLTIQTALAAPIGTAGTSADLAAVLKDVAVDAYAAEVEAQWQELISQGWSIDGSPTLVSTEVTSLSADAEPPTAEITACVDSSAVTMLDANGAPIGDDSAKTPRALHLFTLIQGTDDIWRISAHSFPNDPTC</sequence>
<evidence type="ECO:0008006" key="3">
    <source>
        <dbReference type="Google" id="ProtNLM"/>
    </source>
</evidence>
<feature type="compositionally biased region" description="Low complexity" evidence="1">
    <location>
        <begin position="32"/>
        <end position="45"/>
    </location>
</feature>
<feature type="region of interest" description="Disordered" evidence="1">
    <location>
        <begin position="19"/>
        <end position="45"/>
    </location>
</feature>
<dbReference type="AlphaFoldDB" id="A0AAU7VT90"/>
<evidence type="ECO:0000256" key="1">
    <source>
        <dbReference type="SAM" id="MobiDB-lite"/>
    </source>
</evidence>
<dbReference type="EMBL" id="CP158357">
    <property type="protein sequence ID" value="XBX76544.1"/>
    <property type="molecule type" value="Genomic_DNA"/>
</dbReference>
<proteinExistence type="predicted"/>
<evidence type="ECO:0000313" key="2">
    <source>
        <dbReference type="EMBL" id="XBX76544.1"/>
    </source>
</evidence>
<reference evidence="2" key="1">
    <citation type="submission" date="2024-06" db="EMBL/GenBank/DDBJ databases">
        <title>Draft genome sequence of Microbacterium sp. strain A8/3-1, isolated from Oxytropis tragacanthoides Fisch. ex DC. Root nodules in the Altai region of Russia.</title>
        <authorList>
            <person name="Sazanova A."/>
            <person name="Guro P."/>
            <person name="Kuznetsova I."/>
            <person name="Belimov A."/>
            <person name="Safronova V."/>
        </authorList>
    </citation>
    <scope>NUCLEOTIDE SEQUENCE</scope>
    <source>
        <strain evidence="2">A8/3-1</strain>
    </source>
</reference>
<accession>A0AAU7VT90</accession>